<keyword evidence="3" id="KW-1185">Reference proteome</keyword>
<evidence type="ECO:0000256" key="2">
    <source>
        <dbReference type="SAM" id="SignalP"/>
    </source>
</evidence>
<feature type="chain" id="PRO_5028192796" evidence="2">
    <location>
        <begin position="26"/>
        <end position="275"/>
    </location>
</feature>
<evidence type="ECO:0000256" key="1">
    <source>
        <dbReference type="SAM" id="MobiDB-lite"/>
    </source>
</evidence>
<sequence length="275" mass="31744">MKFSAQHAVLATFSVFAVWSCLARANEMCSQEIVMGCAQPFSLLTDNKEMAMFRSRADLDRICPKLTEGVLCIDRFTRLCMNQQQRAHFHQLYHGTSEVIHDLCQDGEYREEFLRHAPCMSEVRNDHEVCSNVYQERMAQIEQKTKLRTARHSQHHHNHNHHYRHHHNHTAAEEDLEKQQHEDDLRTLCCSFQDYLRCSQSVVEDKCGEETARFAHGFMDRMAQSLVTSHCQAYPPGSELCYDFSPAARPLSSRWHSLVPVALALLGLVSASSRR</sequence>
<dbReference type="Proteomes" id="UP000515158">
    <property type="component" value="Unplaced"/>
</dbReference>
<dbReference type="PANTHER" id="PTHR33964">
    <property type="entry name" value="RE45066P-RELATED"/>
    <property type="match status" value="1"/>
</dbReference>
<dbReference type="InParanoid" id="A0A6P8YBB5"/>
<dbReference type="FunCoup" id="A0A6P8YBB5">
    <property type="interactions" value="2"/>
</dbReference>
<dbReference type="GeneID" id="117639484"/>
<dbReference type="AlphaFoldDB" id="A0A6P8YBB5"/>
<dbReference type="OrthoDB" id="10051804at2759"/>
<name>A0A6P8YBB5_THRPL</name>
<proteinExistence type="predicted"/>
<feature type="signal peptide" evidence="2">
    <location>
        <begin position="1"/>
        <end position="25"/>
    </location>
</feature>
<evidence type="ECO:0000313" key="4">
    <source>
        <dbReference type="RefSeq" id="XP_034231082.1"/>
    </source>
</evidence>
<protein>
    <submittedName>
        <fullName evidence="4">Uncharacterized protein LOC117639484</fullName>
    </submittedName>
</protein>
<accession>A0A6P8YBB5</accession>
<feature type="region of interest" description="Disordered" evidence="1">
    <location>
        <begin position="147"/>
        <end position="178"/>
    </location>
</feature>
<organism evidence="4">
    <name type="scientific">Thrips palmi</name>
    <name type="common">Melon thrips</name>
    <dbReference type="NCBI Taxonomy" id="161013"/>
    <lineage>
        <taxon>Eukaryota</taxon>
        <taxon>Metazoa</taxon>
        <taxon>Ecdysozoa</taxon>
        <taxon>Arthropoda</taxon>
        <taxon>Hexapoda</taxon>
        <taxon>Insecta</taxon>
        <taxon>Pterygota</taxon>
        <taxon>Neoptera</taxon>
        <taxon>Paraneoptera</taxon>
        <taxon>Thysanoptera</taxon>
        <taxon>Terebrantia</taxon>
        <taxon>Thripoidea</taxon>
        <taxon>Thripidae</taxon>
        <taxon>Thrips</taxon>
    </lineage>
</organism>
<evidence type="ECO:0000313" key="3">
    <source>
        <dbReference type="Proteomes" id="UP000515158"/>
    </source>
</evidence>
<keyword evidence="2" id="KW-0732">Signal</keyword>
<gene>
    <name evidence="4" type="primary">LOC117639484</name>
</gene>
<feature type="compositionally biased region" description="Basic residues" evidence="1">
    <location>
        <begin position="147"/>
        <end position="169"/>
    </location>
</feature>
<dbReference type="RefSeq" id="XP_034231082.1">
    <property type="nucleotide sequence ID" value="XM_034375191.1"/>
</dbReference>
<reference evidence="4" key="1">
    <citation type="submission" date="2025-08" db="UniProtKB">
        <authorList>
            <consortium name="RefSeq"/>
        </authorList>
    </citation>
    <scope>IDENTIFICATION</scope>
    <source>
        <tissue evidence="4">Total insect</tissue>
    </source>
</reference>
<dbReference type="KEGG" id="tpal:117639484"/>
<dbReference type="PANTHER" id="PTHR33964:SF1">
    <property type="entry name" value="RE45066P"/>
    <property type="match status" value="1"/>
</dbReference>